<feature type="compositionally biased region" description="Low complexity" evidence="1">
    <location>
        <begin position="850"/>
        <end position="859"/>
    </location>
</feature>
<proteinExistence type="predicted"/>
<feature type="compositionally biased region" description="Low complexity" evidence="1">
    <location>
        <begin position="592"/>
        <end position="601"/>
    </location>
</feature>
<feature type="compositionally biased region" description="Low complexity" evidence="1">
    <location>
        <begin position="609"/>
        <end position="626"/>
    </location>
</feature>
<dbReference type="GeneID" id="17042307"/>
<evidence type="ECO:0000256" key="1">
    <source>
        <dbReference type="SAM" id="MobiDB-lite"/>
    </source>
</evidence>
<comment type="caution">
    <text evidence="2">The sequence shown here is derived from an EMBL/GenBank/DDBJ whole genome shotgun (WGS) entry which is preliminary data.</text>
</comment>
<dbReference type="OrthoDB" id="10507241at2759"/>
<reference evidence="2 3" key="1">
    <citation type="journal article" date="2012" name="Genome Biol.">
        <title>The genome of the polar eukaryotic microalga coccomyxa subellipsoidea reveals traits of cold adaptation.</title>
        <authorList>
            <person name="Blanc G."/>
            <person name="Agarkova I."/>
            <person name="Grimwood J."/>
            <person name="Kuo A."/>
            <person name="Brueggeman A."/>
            <person name="Dunigan D."/>
            <person name="Gurnon J."/>
            <person name="Ladunga I."/>
            <person name="Lindquist E."/>
            <person name="Lucas S."/>
            <person name="Pangilinan J."/>
            <person name="Proschold T."/>
            <person name="Salamov A."/>
            <person name="Schmutz J."/>
            <person name="Weeks D."/>
            <person name="Yamada T."/>
            <person name="Claverie J.M."/>
            <person name="Grigoriev I."/>
            <person name="Van Etten J."/>
            <person name="Lomsadze A."/>
            <person name="Borodovsky M."/>
        </authorList>
    </citation>
    <scope>NUCLEOTIDE SEQUENCE [LARGE SCALE GENOMIC DNA]</scope>
    <source>
        <strain evidence="2 3">C-169</strain>
    </source>
</reference>
<feature type="compositionally biased region" description="Low complexity" evidence="1">
    <location>
        <begin position="1064"/>
        <end position="1074"/>
    </location>
</feature>
<feature type="region of interest" description="Disordered" evidence="1">
    <location>
        <begin position="143"/>
        <end position="171"/>
    </location>
</feature>
<feature type="compositionally biased region" description="Basic residues" evidence="1">
    <location>
        <begin position="727"/>
        <end position="736"/>
    </location>
</feature>
<feature type="region of interest" description="Disordered" evidence="1">
    <location>
        <begin position="983"/>
        <end position="1113"/>
    </location>
</feature>
<dbReference type="KEGG" id="csl:COCSUDRAFT_65834"/>
<feature type="compositionally biased region" description="Gly residues" evidence="1">
    <location>
        <begin position="860"/>
        <end position="873"/>
    </location>
</feature>
<gene>
    <name evidence="2" type="ORF">COCSUDRAFT_65834</name>
</gene>
<dbReference type="AlphaFoldDB" id="I0Z0Z0"/>
<feature type="compositionally biased region" description="Low complexity" evidence="1">
    <location>
        <begin position="156"/>
        <end position="171"/>
    </location>
</feature>
<dbReference type="EMBL" id="AGSI01000006">
    <property type="protein sequence ID" value="EIE24309.1"/>
    <property type="molecule type" value="Genomic_DNA"/>
</dbReference>
<protein>
    <submittedName>
        <fullName evidence="2">Uncharacterized protein</fullName>
    </submittedName>
</protein>
<feature type="compositionally biased region" description="Pro residues" evidence="1">
    <location>
        <begin position="986"/>
        <end position="1013"/>
    </location>
</feature>
<feature type="compositionally biased region" description="Polar residues" evidence="1">
    <location>
        <begin position="1100"/>
        <end position="1110"/>
    </location>
</feature>
<feature type="compositionally biased region" description="Pro residues" evidence="1">
    <location>
        <begin position="813"/>
        <end position="822"/>
    </location>
</feature>
<evidence type="ECO:0000313" key="2">
    <source>
        <dbReference type="EMBL" id="EIE24309.1"/>
    </source>
</evidence>
<dbReference type="Proteomes" id="UP000007264">
    <property type="component" value="Unassembled WGS sequence"/>
</dbReference>
<dbReference type="RefSeq" id="XP_005648853.1">
    <property type="nucleotide sequence ID" value="XM_005648796.1"/>
</dbReference>
<feature type="compositionally biased region" description="Low complexity" evidence="1">
    <location>
        <begin position="907"/>
        <end position="916"/>
    </location>
</feature>
<name>I0Z0Z0_COCSC</name>
<organism evidence="2 3">
    <name type="scientific">Coccomyxa subellipsoidea (strain C-169)</name>
    <name type="common">Green microalga</name>
    <dbReference type="NCBI Taxonomy" id="574566"/>
    <lineage>
        <taxon>Eukaryota</taxon>
        <taxon>Viridiplantae</taxon>
        <taxon>Chlorophyta</taxon>
        <taxon>core chlorophytes</taxon>
        <taxon>Trebouxiophyceae</taxon>
        <taxon>Trebouxiophyceae incertae sedis</taxon>
        <taxon>Coccomyxaceae</taxon>
        <taxon>Coccomyxa</taxon>
        <taxon>Coccomyxa subellipsoidea</taxon>
    </lineage>
</organism>
<sequence>MVSKVQGTTVIKVARVAPPNLAPEGTWLDNSTALHLEKCNVSFAAVRMPQNCLDRPKVCPKDALGPLLSSRQAADAVLSAVEAFNQTQINPDMPLGLLMDGTQIADRMALLHFEGNTSALLLVASAAMGELVMLPPEGFQAPAAANAQPQPPVPEQPAASGAASAAPQAAASAAGPSQAKAEIVKFAWQDASAELGVVLGLSEGEIALAAQKAAVHAANVARQRAADPAPGGPPPPHGGVAPGGPPIANVTTAGGAVIWVVWAEAHLERISPSLLLGYALLASRRESALFLRMATGFGFAQMGDYNASSFYRFAKRGHRFKCWECGVKKKAPCGEVDRPDLPWCCHRRLGAYLPLLSASRAASGIAIQSKSVCFVPLLPPKDAQTDPTDPLGMQLAHIPPPASVVALAELLAHKPSHPIECIGTALARLAPTCRSLWETPWICEKLSKVVNRDEAAATGVHRWLEKTAFFKMPRSQEAELVAEMKQPFEDLVGEVVPDVEGAPCLGGHNRTGADGNLPAPIPTVKMVDPEVGISADAIRRKRMVNTGQGRRRLNARAALRTVAIAGRAGERDASPGLLPDASGADASAAAASGGAAATSAPGGAGEGQPEGSQGPDGAAARPGRPLGRPPGRGRGRGRGAGSGRGRGTKSPRAGSDSEEEAPRRKRGRGFKEHDEDDLDEAMQGLEALQHASPPRQRALRRSRRSTTPPQDLEGQSPMSSPDFAKIKPPRKLRSAPKSKGSDAEDGAGQPSLDNNDNGNYEVEAPVDEHHGSPGGLLNRRSPRVASLNAFSSGVESARPATRQRRDNAEPVDPNAPAPPPVKRTPGRPRKQPVPKPDAEADPADEQDVLAADGSAQHSGSAGGGQPARSGGPGTSASGPNRPLRQPTPNGGGAPMRAGPGGPPMRPGPMTAGPGMRSRPALPLLVMQPHQLHRADSGALTLPGNVSQLLSAGSIQVLISPTLAPSHINDRASLETLSRFLAGAPRYRPPQGGPSPSPRAPPPASGRAPPPPPHSTREAATGTPRFSAPPPLRPIYTEGQSVLPNGQVAARPAGQVPPAGPPSAPNASPGPSALPDAAVTITLGAQQPGAEQMRLPRPASPASQPAKTAQEGTAAGSVLVDTSMFAARNNGAMAWRPDVGQHGAQAS</sequence>
<feature type="region of interest" description="Disordered" evidence="1">
    <location>
        <begin position="592"/>
        <end position="929"/>
    </location>
</feature>
<accession>I0Z0Z0</accession>
<feature type="region of interest" description="Disordered" evidence="1">
    <location>
        <begin position="222"/>
        <end position="246"/>
    </location>
</feature>
<keyword evidence="3" id="KW-1185">Reference proteome</keyword>
<evidence type="ECO:0000313" key="3">
    <source>
        <dbReference type="Proteomes" id="UP000007264"/>
    </source>
</evidence>